<sequence>MSVSSDAFHRLGRSRFQAYVDFARNSGIFPATTEVDGIAMELYRWNAEASAVLMRYIPWIEVLVRNAIDEQLRLWLSWQTPQPYDDWIDVADTHPMDRIRALINTAEKDYLSEARRTALSKKRFWRSDQSHPRHGDEIDRDDVFAQLTFGTWDGMLSRAANDPELARILMGAFPNIENAWESETRRMPNSSLPGNESDSREDRLRRELISRLKGIRVVRNRIGHDENLLRVNFPKIRHDMYFVLNSLGADYPRWAFPDKAELLKRLNPVQVLEQLERKGK</sequence>
<accession>A0AA43P967</accession>
<evidence type="ECO:0000313" key="2">
    <source>
        <dbReference type="Proteomes" id="UP001161916"/>
    </source>
</evidence>
<reference evidence="1" key="1">
    <citation type="submission" date="2022-09" db="EMBL/GenBank/DDBJ databases">
        <authorList>
            <person name="Orihara K."/>
        </authorList>
    </citation>
    <scope>NUCLEOTIDE SEQUENCE</scope>
    <source>
        <strain evidence="1">YIT 13062</strain>
    </source>
</reference>
<organism evidence="1 2">
    <name type="scientific">Bifidobacterium catenulatum subsp. kashiwanohense</name>
    <dbReference type="NCBI Taxonomy" id="630129"/>
    <lineage>
        <taxon>Bacteria</taxon>
        <taxon>Bacillati</taxon>
        <taxon>Actinomycetota</taxon>
        <taxon>Actinomycetes</taxon>
        <taxon>Bifidobacteriales</taxon>
        <taxon>Bifidobacteriaceae</taxon>
        <taxon>Bifidobacterium</taxon>
    </lineage>
</organism>
<gene>
    <name evidence="1" type="ORF">OB951_09545</name>
</gene>
<dbReference type="Proteomes" id="UP001161916">
    <property type="component" value="Unassembled WGS sequence"/>
</dbReference>
<reference evidence="1" key="2">
    <citation type="journal article" date="2023" name="Gut Microbes">
        <title>Characterization of Bifidobacterium kashiwanohense that utilizes both milk- and plant-derived oligosaccharides.</title>
        <authorList>
            <person name="Orihara K."/>
            <person name="Yahagi K."/>
            <person name="Saito Y."/>
            <person name="Watanabe Y."/>
            <person name="Sasai T."/>
            <person name="Hara T."/>
            <person name="Tsukuda N."/>
            <person name="Oki K."/>
            <person name="Fujimoto J."/>
            <person name="Matsuki T."/>
        </authorList>
    </citation>
    <scope>NUCLEOTIDE SEQUENCE</scope>
    <source>
        <strain evidence="1">YIT 13062</strain>
    </source>
</reference>
<dbReference type="InterPro" id="IPR011664">
    <property type="entry name" value="Abi_system_AbiD/AbiF-like"/>
</dbReference>
<dbReference type="RefSeq" id="WP_162008508.1">
    <property type="nucleotide sequence ID" value="NZ_JAOPMF010000011.1"/>
</dbReference>
<name>A0AA43P967_9BIFI</name>
<dbReference type="EMBL" id="JAOPMH010000014">
    <property type="protein sequence ID" value="MDH7890831.1"/>
    <property type="molecule type" value="Genomic_DNA"/>
</dbReference>
<evidence type="ECO:0000313" key="1">
    <source>
        <dbReference type="EMBL" id="MDH7890831.1"/>
    </source>
</evidence>
<protein>
    <submittedName>
        <fullName evidence="1">Abi family protein</fullName>
    </submittedName>
</protein>
<proteinExistence type="predicted"/>
<dbReference type="Pfam" id="PF07751">
    <property type="entry name" value="Abi_2"/>
    <property type="match status" value="1"/>
</dbReference>
<dbReference type="AlphaFoldDB" id="A0AA43P967"/>
<comment type="caution">
    <text evidence="1">The sequence shown here is derived from an EMBL/GenBank/DDBJ whole genome shotgun (WGS) entry which is preliminary data.</text>
</comment>